<organism evidence="1 2">
    <name type="scientific">Dubosiella muris</name>
    <dbReference type="NCBI Taxonomy" id="3038133"/>
    <lineage>
        <taxon>Bacteria</taxon>
        <taxon>Bacillati</taxon>
        <taxon>Bacillota</taxon>
        <taxon>Erysipelotrichia</taxon>
        <taxon>Erysipelotrichales</taxon>
        <taxon>Erysipelotrichaceae</taxon>
        <taxon>Dubosiella</taxon>
    </lineage>
</organism>
<name>A0AC61R630_9FIRM</name>
<reference evidence="1" key="1">
    <citation type="submission" date="2019-04" db="EMBL/GenBank/DDBJ databases">
        <title>Microbes associate with the intestines of laboratory mice.</title>
        <authorList>
            <person name="Navarre W."/>
            <person name="Wong E."/>
            <person name="Huang K."/>
            <person name="Tropini C."/>
            <person name="Ng K."/>
            <person name="Yu B."/>
        </authorList>
    </citation>
    <scope>NUCLEOTIDE SEQUENCE</scope>
    <source>
        <strain evidence="1">NM09_H32</strain>
    </source>
</reference>
<gene>
    <name evidence="1" type="ORF">E5336_08865</name>
</gene>
<proteinExistence type="predicted"/>
<comment type="caution">
    <text evidence="1">The sequence shown here is derived from an EMBL/GenBank/DDBJ whole genome shotgun (WGS) entry which is preliminary data.</text>
</comment>
<protein>
    <submittedName>
        <fullName evidence="1">Uncharacterized protein</fullName>
    </submittedName>
</protein>
<sequence>MKLMQSISLHQITNWRRAIAVFGILVLSGTGLTCLVLPEFNADIFLYVCAAICSLSALFVWYQAFVKKRGFVFLEAALITAFTVFLWIHRQSGEVVIVGVFAVYLLVNVVAFLVQTVLDLQDKAASWWYDALRLIVYALLLFATIRSGLGSLKYIQYIVGLYLIVQAGQLYFEMVSFSHPQSTRYYSFRHWSSLPVALVAVLPFFVLEVITHAQLQIKPERKAERKNEEPVDLRVFVHTGLSGVHVFGHMTIAYEGMTYSYGNYDTANEKLFRSIGPGILFLCPDRDYINNTCLYEGVTMFEYGLTLTEAQKKELHALMDEIHEQTYHWQSPYEQALQADPDTSFSAYENDYASRLWYRTGSQFYKFKSGEWKTYWILGTNCSLFAADLLNRIDPAIHGSKGIVTPGEFWEYFEEAFADPKSNVIYKAWHSSSDPSTLYDLGDENPVRDADS</sequence>
<keyword evidence="2" id="KW-1185">Reference proteome</keyword>
<evidence type="ECO:0000313" key="2">
    <source>
        <dbReference type="Proteomes" id="UP000308836"/>
    </source>
</evidence>
<dbReference type="Proteomes" id="UP000308836">
    <property type="component" value="Unassembled WGS sequence"/>
</dbReference>
<accession>A0AC61R630</accession>
<dbReference type="EMBL" id="SRYG01000018">
    <property type="protein sequence ID" value="TGY65390.1"/>
    <property type="molecule type" value="Genomic_DNA"/>
</dbReference>
<evidence type="ECO:0000313" key="1">
    <source>
        <dbReference type="EMBL" id="TGY65390.1"/>
    </source>
</evidence>